<name>A0AC34FZX3_9BILA</name>
<sequence>MHQILFIYAIIILSIFSTAATESTSAPASNRTLDCYKYERNFTDVNFINPPAEEKDVTKCDQCFSYICYSKNDEYVLGNGCREDFFQTCNLASLTYNYRTKYINKEKCVPAKNRNATANLCLRDYCNHNNLPSCITLVKKTFPTEPIGPGYTYANVTFTQLTTPAPTTRSIPITQSVDGNHGGSDNDNQNHPGSNASKNSFILLMIFFGIFIFDYFM</sequence>
<proteinExistence type="predicted"/>
<organism evidence="1 2">
    <name type="scientific">Panagrolaimus sp. ES5</name>
    <dbReference type="NCBI Taxonomy" id="591445"/>
    <lineage>
        <taxon>Eukaryota</taxon>
        <taxon>Metazoa</taxon>
        <taxon>Ecdysozoa</taxon>
        <taxon>Nematoda</taxon>
        <taxon>Chromadorea</taxon>
        <taxon>Rhabditida</taxon>
        <taxon>Tylenchina</taxon>
        <taxon>Panagrolaimomorpha</taxon>
        <taxon>Panagrolaimoidea</taxon>
        <taxon>Panagrolaimidae</taxon>
        <taxon>Panagrolaimus</taxon>
    </lineage>
</organism>
<evidence type="ECO:0000313" key="1">
    <source>
        <dbReference type="Proteomes" id="UP000887579"/>
    </source>
</evidence>
<reference evidence="2" key="1">
    <citation type="submission" date="2022-11" db="UniProtKB">
        <authorList>
            <consortium name="WormBaseParasite"/>
        </authorList>
    </citation>
    <scope>IDENTIFICATION</scope>
</reference>
<dbReference type="WBParaSite" id="ES5_v2.g23002.t1">
    <property type="protein sequence ID" value="ES5_v2.g23002.t1"/>
    <property type="gene ID" value="ES5_v2.g23002"/>
</dbReference>
<accession>A0AC34FZX3</accession>
<protein>
    <submittedName>
        <fullName evidence="2">Uncharacterized protein</fullName>
    </submittedName>
</protein>
<dbReference type="Proteomes" id="UP000887579">
    <property type="component" value="Unplaced"/>
</dbReference>
<evidence type="ECO:0000313" key="2">
    <source>
        <dbReference type="WBParaSite" id="ES5_v2.g23002.t1"/>
    </source>
</evidence>